<dbReference type="AlphaFoldDB" id="A0A5B8VL39"/>
<gene>
    <name evidence="2" type="ORF">FSB73_08410</name>
</gene>
<evidence type="ECO:0000313" key="2">
    <source>
        <dbReference type="EMBL" id="QEC71682.1"/>
    </source>
</evidence>
<dbReference type="KEGG" id="agi:FSB73_08410"/>
<keyword evidence="2" id="KW-0645">Protease</keyword>
<dbReference type="Proteomes" id="UP000321291">
    <property type="component" value="Chromosome"/>
</dbReference>
<keyword evidence="3" id="KW-1185">Reference proteome</keyword>
<dbReference type="GO" id="GO:0008237">
    <property type="term" value="F:metallopeptidase activity"/>
    <property type="evidence" value="ECO:0007669"/>
    <property type="project" value="UniProtKB-KW"/>
</dbReference>
<feature type="region of interest" description="Disordered" evidence="1">
    <location>
        <begin position="96"/>
        <end position="122"/>
    </location>
</feature>
<feature type="compositionally biased region" description="Gly residues" evidence="1">
    <location>
        <begin position="111"/>
        <end position="120"/>
    </location>
</feature>
<dbReference type="EMBL" id="CP042434">
    <property type="protein sequence ID" value="QEC71682.1"/>
    <property type="molecule type" value="Genomic_DNA"/>
</dbReference>
<keyword evidence="2" id="KW-0378">Hydrolase</keyword>
<protein>
    <submittedName>
        <fullName evidence="2">SprT family zinc-dependent metalloprotease</fullName>
    </submittedName>
</protein>
<dbReference type="RefSeq" id="WP_146781059.1">
    <property type="nucleotide sequence ID" value="NZ_CP042434.1"/>
</dbReference>
<proteinExistence type="predicted"/>
<keyword evidence="2" id="KW-0482">Metalloprotease</keyword>
<evidence type="ECO:0000256" key="1">
    <source>
        <dbReference type="SAM" id="MobiDB-lite"/>
    </source>
</evidence>
<dbReference type="OrthoDB" id="672188at2"/>
<evidence type="ECO:0000313" key="3">
    <source>
        <dbReference type="Proteomes" id="UP000321291"/>
    </source>
</evidence>
<accession>A0A5B8VL39</accession>
<organism evidence="2 3">
    <name type="scientific">Arachidicoccus ginsenosidivorans</name>
    <dbReference type="NCBI Taxonomy" id="496057"/>
    <lineage>
        <taxon>Bacteria</taxon>
        <taxon>Pseudomonadati</taxon>
        <taxon>Bacteroidota</taxon>
        <taxon>Chitinophagia</taxon>
        <taxon>Chitinophagales</taxon>
        <taxon>Chitinophagaceae</taxon>
        <taxon>Arachidicoccus</taxon>
    </lineage>
</organism>
<sequence>MLQNGKSKIHNIRISSADAGKPHFKNFSIKRTSNREGGNGSIMVAQPNPEIPTPSCTTYFYSYWIQYDPIEFYDGSIMVISSQFVSGSYTICDDGGIPPGWNPPNDNPLPSGGGNGGIGGSPYPPKLDLPELPPYIVDSIYIDSSIINSPCMDSALTKVLNSRDSIAFLIHNTFGGSGYLNLTFMKAQTLLSDKGNAIPGQTRYSNNGKEDTILLNYSQLAGSSQEYVAGVIIHEMVHAFLDQKNDSLLKEQTQQHSEIALHYVDQMANLLINIFPNLPLSDAQALSIDGLSDITYPLTFQELLTQYGFNSNENSTESIGYHTMPYSVPGGYKGTRCN</sequence>
<dbReference type="GO" id="GO:0006508">
    <property type="term" value="P:proteolysis"/>
    <property type="evidence" value="ECO:0007669"/>
    <property type="project" value="UniProtKB-KW"/>
</dbReference>
<name>A0A5B8VL39_9BACT</name>
<reference evidence="2 3" key="1">
    <citation type="journal article" date="2017" name="Int. J. Syst. Evol. Microbiol.">
        <title>Arachidicoccus ginsenosidivorans sp. nov., with ginsenoside-converting activity isolated from ginseng cultivating soil.</title>
        <authorList>
            <person name="Siddiqi M.Z."/>
            <person name="Aslam Z."/>
            <person name="Im W.T."/>
        </authorList>
    </citation>
    <scope>NUCLEOTIDE SEQUENCE [LARGE SCALE GENOMIC DNA]</scope>
    <source>
        <strain evidence="2 3">Gsoil 809</strain>
    </source>
</reference>
<feature type="region of interest" description="Disordered" evidence="1">
    <location>
        <begin position="23"/>
        <end position="49"/>
    </location>
</feature>